<accession>A0ABD0YX70</accession>
<protein>
    <recommendedName>
        <fullName evidence="3">Ribosomal protein S7</fullName>
    </recommendedName>
</protein>
<dbReference type="EMBL" id="JBFDAA010000011">
    <property type="protein sequence ID" value="KAL1123779.1"/>
    <property type="molecule type" value="Genomic_DNA"/>
</dbReference>
<organism evidence="1 2">
    <name type="scientific">Ranatra chinensis</name>
    <dbReference type="NCBI Taxonomy" id="642074"/>
    <lineage>
        <taxon>Eukaryota</taxon>
        <taxon>Metazoa</taxon>
        <taxon>Ecdysozoa</taxon>
        <taxon>Arthropoda</taxon>
        <taxon>Hexapoda</taxon>
        <taxon>Insecta</taxon>
        <taxon>Pterygota</taxon>
        <taxon>Neoptera</taxon>
        <taxon>Paraneoptera</taxon>
        <taxon>Hemiptera</taxon>
        <taxon>Heteroptera</taxon>
        <taxon>Panheteroptera</taxon>
        <taxon>Nepomorpha</taxon>
        <taxon>Nepidae</taxon>
        <taxon>Ranatrinae</taxon>
        <taxon>Ranatra</taxon>
    </lineage>
</organism>
<gene>
    <name evidence="1" type="ORF">AAG570_001552</name>
</gene>
<evidence type="ECO:0000313" key="1">
    <source>
        <dbReference type="EMBL" id="KAL1123779.1"/>
    </source>
</evidence>
<proteinExistence type="predicted"/>
<dbReference type="Proteomes" id="UP001558652">
    <property type="component" value="Unassembled WGS sequence"/>
</dbReference>
<sequence length="180" mass="20125">MESSLEQRYAIKFYSKLNKSLGDTLKMFVEASGEKEGRRTPLRAPVNHVRSISYTLNIPKTIVHELVTEKMNTRKVCKQLVAKVLTDVRNLIFLNNVITSNETSLKGTRFGTIEAIQRAATRTRDRLPGPIGMAALYRDKYPVSGTSLGILVGGWSTVQVRSYGHFLHPGRSHQAAVRVV</sequence>
<evidence type="ECO:0000313" key="2">
    <source>
        <dbReference type="Proteomes" id="UP001558652"/>
    </source>
</evidence>
<keyword evidence="2" id="KW-1185">Reference proteome</keyword>
<dbReference type="AlphaFoldDB" id="A0ABD0YX70"/>
<reference evidence="1 2" key="1">
    <citation type="submission" date="2024-07" db="EMBL/GenBank/DDBJ databases">
        <title>Chromosome-level genome assembly of the water stick insect Ranatra chinensis (Heteroptera: Nepidae).</title>
        <authorList>
            <person name="Liu X."/>
        </authorList>
    </citation>
    <scope>NUCLEOTIDE SEQUENCE [LARGE SCALE GENOMIC DNA]</scope>
    <source>
        <strain evidence="1">Cailab_2021Rc</strain>
        <tissue evidence="1">Muscle</tissue>
    </source>
</reference>
<evidence type="ECO:0008006" key="3">
    <source>
        <dbReference type="Google" id="ProtNLM"/>
    </source>
</evidence>
<name>A0ABD0YX70_9HEMI</name>
<comment type="caution">
    <text evidence="1">The sequence shown here is derived from an EMBL/GenBank/DDBJ whole genome shotgun (WGS) entry which is preliminary data.</text>
</comment>